<feature type="transmembrane region" description="Helical" evidence="12">
    <location>
        <begin position="21"/>
        <end position="43"/>
    </location>
</feature>
<keyword evidence="6 12" id="KW-0812">Transmembrane</keyword>
<evidence type="ECO:0000256" key="4">
    <source>
        <dbReference type="ARBA" id="ARBA00022676"/>
    </source>
</evidence>
<dbReference type="GO" id="GO:0046920">
    <property type="term" value="F:alpha-(1-&gt;3)-fucosyltransferase activity"/>
    <property type="evidence" value="ECO:0007669"/>
    <property type="project" value="TreeGrafter"/>
</dbReference>
<keyword evidence="15" id="KW-1185">Reference proteome</keyword>
<gene>
    <name evidence="14" type="ORF">RFULGI_LOCUS8222</name>
</gene>
<feature type="non-terminal residue" evidence="14">
    <location>
        <position position="487"/>
    </location>
</feature>
<evidence type="ECO:0000256" key="9">
    <source>
        <dbReference type="ARBA" id="ARBA00023136"/>
    </source>
</evidence>
<dbReference type="InterPro" id="IPR055270">
    <property type="entry name" value="Glyco_tran_10_C"/>
</dbReference>
<sequence length="487" mass="57413">MSTSQRLKTWTVFTNSHAWKLLVIAVALSILVGMYFMQSIISWSQEKLVETDKASEIMASNATKETVKLLWTPFSTDYMPSSCESLPPRKNTPPHKFQFIDAKSKELTILWWRYLTFGSISEMPWESVSQDLCPYPPELSSFFQEIFRQFARRRIPNLLEWPRGYAPCWFWIIQSEQRGTCANGVKYRINSNYTQWRDADVIYFDYPFLFRIDDPPYYSTTQMPPRKAGQSWWFRFPDEGLGYYWFVGLETFRSLFDITMGAPAKIFDIFQPTYEITKDMIPDFYKIHIPFDQKKSDVLIAWMAGNCKPANNRNEYAEELMKYITVHSFGGCLHNQEIPDDIRNKYGIKEGATAYWASHMYEVKLDTLLRYKFTLAFENSNCEGYVTEKVYDPFKVDSIPIYMGAPDIDDYVPPHSIIKVTDFKNAEDLAKYIYEVANNQTLYNSYFEWKKDKTYNNFCKICRQSERIRSKRAYTAQNKSVYDQEKS</sequence>
<evidence type="ECO:0000256" key="6">
    <source>
        <dbReference type="ARBA" id="ARBA00022692"/>
    </source>
</evidence>
<evidence type="ECO:0000259" key="13">
    <source>
        <dbReference type="Pfam" id="PF00852"/>
    </source>
</evidence>
<evidence type="ECO:0000256" key="12">
    <source>
        <dbReference type="RuleBase" id="RU003832"/>
    </source>
</evidence>
<dbReference type="PANTHER" id="PTHR11929">
    <property type="entry name" value="ALPHA- 1,3 -FUCOSYLTRANSFERASE"/>
    <property type="match status" value="1"/>
</dbReference>
<dbReference type="SUPFAM" id="SSF53756">
    <property type="entry name" value="UDP-Glycosyltransferase/glycogen phosphorylase"/>
    <property type="match status" value="1"/>
</dbReference>
<dbReference type="EMBL" id="CAJVPZ010012990">
    <property type="protein sequence ID" value="CAG8645028.1"/>
    <property type="molecule type" value="Genomic_DNA"/>
</dbReference>
<organism evidence="14 15">
    <name type="scientific">Racocetra fulgida</name>
    <dbReference type="NCBI Taxonomy" id="60492"/>
    <lineage>
        <taxon>Eukaryota</taxon>
        <taxon>Fungi</taxon>
        <taxon>Fungi incertae sedis</taxon>
        <taxon>Mucoromycota</taxon>
        <taxon>Glomeromycotina</taxon>
        <taxon>Glomeromycetes</taxon>
        <taxon>Diversisporales</taxon>
        <taxon>Gigasporaceae</taxon>
        <taxon>Racocetra</taxon>
    </lineage>
</organism>
<keyword evidence="9 12" id="KW-0472">Membrane</keyword>
<evidence type="ECO:0000256" key="2">
    <source>
        <dbReference type="ARBA" id="ARBA00004922"/>
    </source>
</evidence>
<evidence type="ECO:0000256" key="5">
    <source>
        <dbReference type="ARBA" id="ARBA00022679"/>
    </source>
</evidence>
<comment type="subcellular location">
    <subcellularLocation>
        <location evidence="11">Endomembrane system</location>
        <topology evidence="11">Single-pass membrane protein</topology>
    </subcellularLocation>
    <subcellularLocation>
        <location evidence="12">Golgi apparatus</location>
        <location evidence="12">Golgi stack membrane</location>
        <topology evidence="12">Single-pass type II membrane protein</topology>
    </subcellularLocation>
    <subcellularLocation>
        <location evidence="1">Membrane</location>
        <topology evidence="1">Single-pass type II membrane protein</topology>
    </subcellularLocation>
</comment>
<keyword evidence="4 12" id="KW-0328">Glycosyltransferase</keyword>
<evidence type="ECO:0000313" key="14">
    <source>
        <dbReference type="EMBL" id="CAG8645028.1"/>
    </source>
</evidence>
<evidence type="ECO:0000256" key="10">
    <source>
        <dbReference type="ARBA" id="ARBA00023180"/>
    </source>
</evidence>
<evidence type="ECO:0000313" key="15">
    <source>
        <dbReference type="Proteomes" id="UP000789396"/>
    </source>
</evidence>
<accession>A0A9N9DNI8</accession>
<dbReference type="OrthoDB" id="427096at2759"/>
<evidence type="ECO:0000256" key="7">
    <source>
        <dbReference type="ARBA" id="ARBA00022968"/>
    </source>
</evidence>
<dbReference type="FunFam" id="3.40.50.11660:FF:000002">
    <property type="entry name" value="Alpha-(1,3)-fucosyltransferase"/>
    <property type="match status" value="1"/>
</dbReference>
<comment type="similarity">
    <text evidence="3 12">Belongs to the glycosyltransferase 10 family.</text>
</comment>
<dbReference type="Proteomes" id="UP000789396">
    <property type="component" value="Unassembled WGS sequence"/>
</dbReference>
<dbReference type="EC" id="2.4.1.-" evidence="12"/>
<reference evidence="14" key="1">
    <citation type="submission" date="2021-06" db="EMBL/GenBank/DDBJ databases">
        <authorList>
            <person name="Kallberg Y."/>
            <person name="Tangrot J."/>
            <person name="Rosling A."/>
        </authorList>
    </citation>
    <scope>NUCLEOTIDE SEQUENCE</scope>
    <source>
        <strain evidence="14">IN212</strain>
    </source>
</reference>
<comment type="caution">
    <text evidence="14">The sequence shown here is derived from an EMBL/GenBank/DDBJ whole genome shotgun (WGS) entry which is preliminary data.</text>
</comment>
<dbReference type="Pfam" id="PF00852">
    <property type="entry name" value="Glyco_transf_10"/>
    <property type="match status" value="1"/>
</dbReference>
<keyword evidence="5 12" id="KW-0808">Transferase</keyword>
<evidence type="ECO:0000256" key="3">
    <source>
        <dbReference type="ARBA" id="ARBA00008919"/>
    </source>
</evidence>
<name>A0A9N9DNI8_9GLOM</name>
<dbReference type="Gene3D" id="3.40.50.11660">
    <property type="entry name" value="Glycosyl transferase family 10, C-terminal domain"/>
    <property type="match status" value="1"/>
</dbReference>
<comment type="pathway">
    <text evidence="2">Protein modification; protein glycosylation.</text>
</comment>
<dbReference type="PANTHER" id="PTHR11929:SF194">
    <property type="entry name" value="ALPHA-(1,3)-FUCOSYLTRANSFERASE 10"/>
    <property type="match status" value="1"/>
</dbReference>
<feature type="domain" description="Fucosyltransferase C-terminal" evidence="13">
    <location>
        <begin position="297"/>
        <end position="472"/>
    </location>
</feature>
<evidence type="ECO:0000256" key="11">
    <source>
        <dbReference type="ARBA" id="ARBA00037847"/>
    </source>
</evidence>
<evidence type="ECO:0000256" key="8">
    <source>
        <dbReference type="ARBA" id="ARBA00022989"/>
    </source>
</evidence>
<dbReference type="InterPro" id="IPR038577">
    <property type="entry name" value="GT10-like_C_sf"/>
</dbReference>
<dbReference type="GO" id="GO:0032580">
    <property type="term" value="C:Golgi cisterna membrane"/>
    <property type="evidence" value="ECO:0007669"/>
    <property type="project" value="UniProtKB-SubCell"/>
</dbReference>
<keyword evidence="8 12" id="KW-1133">Transmembrane helix</keyword>
<dbReference type="InterPro" id="IPR001503">
    <property type="entry name" value="Glyco_trans_10"/>
</dbReference>
<keyword evidence="7" id="KW-0735">Signal-anchor</keyword>
<proteinExistence type="inferred from homology"/>
<evidence type="ECO:0000256" key="1">
    <source>
        <dbReference type="ARBA" id="ARBA00004606"/>
    </source>
</evidence>
<protein>
    <recommendedName>
        <fullName evidence="12">Fucosyltransferase</fullName>
        <ecNumber evidence="12">2.4.1.-</ecNumber>
    </recommendedName>
</protein>
<dbReference type="AlphaFoldDB" id="A0A9N9DNI8"/>
<keyword evidence="10" id="KW-0325">Glycoprotein</keyword>
<keyword evidence="12" id="KW-0333">Golgi apparatus</keyword>